<dbReference type="OrthoDB" id="269872at2759"/>
<organism evidence="1 2">
    <name type="scientific">Ascosphaera apis ARSEF 7405</name>
    <dbReference type="NCBI Taxonomy" id="392613"/>
    <lineage>
        <taxon>Eukaryota</taxon>
        <taxon>Fungi</taxon>
        <taxon>Dikarya</taxon>
        <taxon>Ascomycota</taxon>
        <taxon>Pezizomycotina</taxon>
        <taxon>Eurotiomycetes</taxon>
        <taxon>Eurotiomycetidae</taxon>
        <taxon>Onygenales</taxon>
        <taxon>Ascosphaeraceae</taxon>
        <taxon>Ascosphaera</taxon>
    </lineage>
</organism>
<comment type="caution">
    <text evidence="1">The sequence shown here is derived from an EMBL/GenBank/DDBJ whole genome shotgun (WGS) entry which is preliminary data.</text>
</comment>
<dbReference type="AlphaFoldDB" id="A0A167ZUJ8"/>
<dbReference type="PANTHER" id="PTHR18895:SF74">
    <property type="entry name" value="MTRF1L RELEASE FACTOR GLUTAMINE METHYLTRANSFERASE"/>
    <property type="match status" value="1"/>
</dbReference>
<dbReference type="PANTHER" id="PTHR18895">
    <property type="entry name" value="HEMK METHYLTRANSFERASE"/>
    <property type="match status" value="1"/>
</dbReference>
<protein>
    <recommendedName>
        <fullName evidence="3">S-adenosyl-L-methionine-dependent methyltransferase</fullName>
    </recommendedName>
</protein>
<dbReference type="EMBL" id="AZGZ01000009">
    <property type="protein sequence ID" value="KZZ93109.1"/>
    <property type="molecule type" value="Genomic_DNA"/>
</dbReference>
<reference evidence="1 2" key="1">
    <citation type="journal article" date="2016" name="Genome Biol. Evol.">
        <title>Divergent and convergent evolution of fungal pathogenicity.</title>
        <authorList>
            <person name="Shang Y."/>
            <person name="Xiao G."/>
            <person name="Zheng P."/>
            <person name="Cen K."/>
            <person name="Zhan S."/>
            <person name="Wang C."/>
        </authorList>
    </citation>
    <scope>NUCLEOTIDE SEQUENCE [LARGE SCALE GENOMIC DNA]</scope>
    <source>
        <strain evidence="1 2">ARSEF 7405</strain>
    </source>
</reference>
<dbReference type="Proteomes" id="UP000242877">
    <property type="component" value="Unassembled WGS sequence"/>
</dbReference>
<evidence type="ECO:0000313" key="2">
    <source>
        <dbReference type="Proteomes" id="UP000242877"/>
    </source>
</evidence>
<proteinExistence type="predicted"/>
<dbReference type="SUPFAM" id="SSF53335">
    <property type="entry name" value="S-adenosyl-L-methionine-dependent methyltransferases"/>
    <property type="match status" value="1"/>
</dbReference>
<dbReference type="GO" id="GO:0005739">
    <property type="term" value="C:mitochondrion"/>
    <property type="evidence" value="ECO:0007669"/>
    <property type="project" value="TreeGrafter"/>
</dbReference>
<dbReference type="VEuPathDB" id="FungiDB:AAP_02575"/>
<evidence type="ECO:0000313" key="1">
    <source>
        <dbReference type="EMBL" id="KZZ93109.1"/>
    </source>
</evidence>
<keyword evidence="2" id="KW-1185">Reference proteome</keyword>
<sequence length="420" mass="46004">MPRLSISLLRRARAAHPFLPLLLPACRNLHDARNELRWLKEYADAVWKKMKKGKTAQSSHLNHHHHLLLSMVRRRATGSPLQYILRSQPFGDLDILCRPGVLIPRPETEAYTYQTAHLVSAAINNSNSLAAGKEIHHLRLIDLCTGTGCIPLLLHSLICQSLRGGRRSTPISLSIDAIDIEHRALRLANRNISHNISQNLLSPHARREISLHRANVFNLPALTRHSASTPSWLAPASAGQLLVLTSNPPYISPKAYRDGTTARSVRLFEPKKALVPPLVAAGAGAAMDNGRSCGSEGGSRSGVVVQADLFYCPIIELSRQLNAHLTVLECGDPAQARRVARLAADDSAMHTGTDSSSGATGVEIEIWRCDGEGTPIAYRHDSHFNGFDMQWCTVANDEPDTKERGARIVVLKRPPFTASG</sequence>
<dbReference type="InterPro" id="IPR029063">
    <property type="entry name" value="SAM-dependent_MTases_sf"/>
</dbReference>
<name>A0A167ZUJ8_9EURO</name>
<dbReference type="Gene3D" id="3.40.50.150">
    <property type="entry name" value="Vaccinia Virus protein VP39"/>
    <property type="match status" value="1"/>
</dbReference>
<gene>
    <name evidence="1" type="ORF">AAP_02575</name>
</gene>
<dbReference type="InterPro" id="IPR050320">
    <property type="entry name" value="N5-glutamine_MTase"/>
</dbReference>
<accession>A0A167ZUJ8</accession>
<evidence type="ECO:0008006" key="3">
    <source>
        <dbReference type="Google" id="ProtNLM"/>
    </source>
</evidence>